<dbReference type="AlphaFoldDB" id="A0A0C1EAC5"/>
<reference evidence="7 8" key="1">
    <citation type="journal article" date="2014" name="Mol. Biol. Evol.">
        <title>Massive expansion of Ubiquitination-related gene families within the Chlamydiae.</title>
        <authorList>
            <person name="Domman D."/>
            <person name="Collingro A."/>
            <person name="Lagkouvardos I."/>
            <person name="Gehre L."/>
            <person name="Weinmaier T."/>
            <person name="Rattei T."/>
            <person name="Subtil A."/>
            <person name="Horn M."/>
        </authorList>
    </citation>
    <scope>NUCLEOTIDE SEQUENCE [LARGE SCALE GENOMIC DNA]</scope>
    <source>
        <strain evidence="7 8">OEW1</strain>
    </source>
</reference>
<protein>
    <recommendedName>
        <fullName evidence="6">Mutator family transposase</fullName>
    </recommendedName>
</protein>
<evidence type="ECO:0000313" key="7">
    <source>
        <dbReference type="EMBL" id="KIA77013.1"/>
    </source>
</evidence>
<name>A0A0C1EAC5_9BACT</name>
<proteinExistence type="inferred from homology"/>
<dbReference type="PANTHER" id="PTHR33217">
    <property type="entry name" value="TRANSPOSASE FOR INSERTION SEQUENCE ELEMENT IS1081"/>
    <property type="match status" value="1"/>
</dbReference>
<dbReference type="PANTHER" id="PTHR33217:SF5">
    <property type="entry name" value="MUTATOR FAMILY TRANSPOSASE"/>
    <property type="match status" value="1"/>
</dbReference>
<evidence type="ECO:0000256" key="4">
    <source>
        <dbReference type="ARBA" id="ARBA00023125"/>
    </source>
</evidence>
<keyword evidence="3 6" id="KW-0815">Transposition</keyword>
<evidence type="ECO:0000256" key="3">
    <source>
        <dbReference type="ARBA" id="ARBA00022578"/>
    </source>
</evidence>
<dbReference type="GO" id="GO:0003677">
    <property type="term" value="F:DNA binding"/>
    <property type="evidence" value="ECO:0007669"/>
    <property type="project" value="UniProtKB-UniRule"/>
</dbReference>
<evidence type="ECO:0000256" key="1">
    <source>
        <dbReference type="ARBA" id="ARBA00002190"/>
    </source>
</evidence>
<keyword evidence="5 6" id="KW-0233">DNA recombination</keyword>
<dbReference type="InterPro" id="IPR001207">
    <property type="entry name" value="Transposase_mutator"/>
</dbReference>
<dbReference type="Proteomes" id="UP000031307">
    <property type="component" value="Unassembled WGS sequence"/>
</dbReference>
<dbReference type="GO" id="GO:0004803">
    <property type="term" value="F:transposase activity"/>
    <property type="evidence" value="ECO:0007669"/>
    <property type="project" value="UniProtKB-UniRule"/>
</dbReference>
<keyword evidence="6" id="KW-0814">Transposable element</keyword>
<dbReference type="Pfam" id="PF00872">
    <property type="entry name" value="Transposase_mut"/>
    <property type="match status" value="1"/>
</dbReference>
<accession>A0A0C1EAC5</accession>
<evidence type="ECO:0000256" key="5">
    <source>
        <dbReference type="ARBA" id="ARBA00023172"/>
    </source>
</evidence>
<keyword evidence="4 6" id="KW-0238">DNA-binding</keyword>
<dbReference type="EMBL" id="JSAM01000095">
    <property type="protein sequence ID" value="KIA77013.1"/>
    <property type="molecule type" value="Genomic_DNA"/>
</dbReference>
<gene>
    <name evidence="7" type="ORF">DB43_GZ00080</name>
</gene>
<evidence type="ECO:0000256" key="2">
    <source>
        <dbReference type="ARBA" id="ARBA00010961"/>
    </source>
</evidence>
<comment type="function">
    <text evidence="1 6">Required for the transposition of the insertion element.</text>
</comment>
<evidence type="ECO:0000313" key="8">
    <source>
        <dbReference type="Proteomes" id="UP000031307"/>
    </source>
</evidence>
<comment type="similarity">
    <text evidence="2 6">Belongs to the transposase mutator family.</text>
</comment>
<evidence type="ECO:0000256" key="6">
    <source>
        <dbReference type="RuleBase" id="RU365089"/>
    </source>
</evidence>
<comment type="caution">
    <text evidence="7">The sequence shown here is derived from an EMBL/GenBank/DDBJ whole genome shotgun (WGS) entry which is preliminary data.</text>
</comment>
<sequence>MECSNKCFKKKWTSTSVMKSTLPKDIIRGTVETDVQKKALKSNYGEIEVEVPRDRNSEFEPIAVKKRQRSISDFDDKIISMYAKGMTTTDIQAHIQELYGFEMSPALISNYR</sequence>
<dbReference type="GO" id="GO:0006313">
    <property type="term" value="P:DNA transposition"/>
    <property type="evidence" value="ECO:0007669"/>
    <property type="project" value="UniProtKB-UniRule"/>
</dbReference>
<organism evidence="7 8">
    <name type="scientific">Parachlamydia acanthamoebae</name>
    <dbReference type="NCBI Taxonomy" id="83552"/>
    <lineage>
        <taxon>Bacteria</taxon>
        <taxon>Pseudomonadati</taxon>
        <taxon>Chlamydiota</taxon>
        <taxon>Chlamydiia</taxon>
        <taxon>Parachlamydiales</taxon>
        <taxon>Parachlamydiaceae</taxon>
        <taxon>Parachlamydia</taxon>
    </lineage>
</organism>